<dbReference type="PANTHER" id="PTHR22941">
    <property type="entry name" value="SERPENTINE RECEPTOR"/>
    <property type="match status" value="1"/>
</dbReference>
<keyword evidence="2" id="KW-1185">Reference proteome</keyword>
<gene>
    <name evidence="1" type="primary">WBGene00278791</name>
</gene>
<reference evidence="2" key="1">
    <citation type="journal article" date="2008" name="Nat. Genet.">
        <title>The Pristionchus pacificus genome provides a unique perspective on nematode lifestyle and parasitism.</title>
        <authorList>
            <person name="Dieterich C."/>
            <person name="Clifton S.W."/>
            <person name="Schuster L.N."/>
            <person name="Chinwalla A."/>
            <person name="Delehaunty K."/>
            <person name="Dinkelacker I."/>
            <person name="Fulton L."/>
            <person name="Fulton R."/>
            <person name="Godfrey J."/>
            <person name="Minx P."/>
            <person name="Mitreva M."/>
            <person name="Roeseler W."/>
            <person name="Tian H."/>
            <person name="Witte H."/>
            <person name="Yang S.P."/>
            <person name="Wilson R.K."/>
            <person name="Sommer R.J."/>
        </authorList>
    </citation>
    <scope>NUCLEOTIDE SEQUENCE [LARGE SCALE GENOMIC DNA]</scope>
    <source>
        <strain evidence="2">PS312</strain>
    </source>
</reference>
<name>A0A2A6C3E8_PRIPA</name>
<dbReference type="EnsemblMetazoa" id="PPA40422.1">
    <property type="protein sequence ID" value="PPA40422.1"/>
    <property type="gene ID" value="WBGene00278791"/>
</dbReference>
<protein>
    <submittedName>
        <fullName evidence="1">G protein-coupled receptor</fullName>
    </submittedName>
</protein>
<dbReference type="Pfam" id="PF10318">
    <property type="entry name" value="7TM_GPCR_Srh"/>
    <property type="match status" value="1"/>
</dbReference>
<evidence type="ECO:0000313" key="2">
    <source>
        <dbReference type="Proteomes" id="UP000005239"/>
    </source>
</evidence>
<organism evidence="1 2">
    <name type="scientific">Pristionchus pacificus</name>
    <name type="common">Parasitic nematode worm</name>
    <dbReference type="NCBI Taxonomy" id="54126"/>
    <lineage>
        <taxon>Eukaryota</taxon>
        <taxon>Metazoa</taxon>
        <taxon>Ecdysozoa</taxon>
        <taxon>Nematoda</taxon>
        <taxon>Chromadorea</taxon>
        <taxon>Rhabditida</taxon>
        <taxon>Rhabditina</taxon>
        <taxon>Diplogasteromorpha</taxon>
        <taxon>Diplogasteroidea</taxon>
        <taxon>Neodiplogasteridae</taxon>
        <taxon>Pristionchus</taxon>
    </lineage>
</organism>
<accession>A0A2A6C3E8</accession>
<dbReference type="Proteomes" id="UP000005239">
    <property type="component" value="Unassembled WGS sequence"/>
</dbReference>
<dbReference type="InterPro" id="IPR053220">
    <property type="entry name" value="Nematode_rcpt-like_serp_H"/>
</dbReference>
<dbReference type="InterPro" id="IPR019422">
    <property type="entry name" value="7TM_GPCR_serpentine_rcpt_Srh"/>
</dbReference>
<dbReference type="PANTHER" id="PTHR22941:SF26">
    <property type="entry name" value="SERPENTINE RECEPTOR, CLASS H"/>
    <property type="match status" value="1"/>
</dbReference>
<reference evidence="1" key="2">
    <citation type="submission" date="2022-06" db="UniProtKB">
        <authorList>
            <consortium name="EnsemblMetazoa"/>
        </authorList>
    </citation>
    <scope>IDENTIFICATION</scope>
    <source>
        <strain evidence="1">PS312</strain>
    </source>
</reference>
<proteinExistence type="predicted"/>
<accession>A0A8R1Z435</accession>
<dbReference type="AlphaFoldDB" id="A0A2A6C3E8"/>
<evidence type="ECO:0000313" key="1">
    <source>
        <dbReference type="EnsemblMetazoa" id="PPA40422.1"/>
    </source>
</evidence>
<sequence length="188" mass="21785">MIGQIIPVINYTLNGNDVATVDRYLNEDSHNLAWIRSCGSYYMEKRSAGILLQIILVIFVLIFGCLVGLIVFVHMFYVLHKDSANRSPQRIRSIQRSLIALFLQLAVPFTLFVVPAVIIFIGLLFQDLMSFEFMLGIFLILPWHSVGHNLMLLSITRVYRNRIVMFIKKIFKPRLVCLNDMAFHIYFL</sequence>